<comment type="caution">
    <text evidence="2">The sequence shown here is derived from an EMBL/GenBank/DDBJ whole genome shotgun (WGS) entry which is preliminary data.</text>
</comment>
<dbReference type="PANTHER" id="PTHR35936:SF25">
    <property type="entry name" value="ABC TRANSPORTER SUBSTRATE-BINDING PROTEIN"/>
    <property type="match status" value="1"/>
</dbReference>
<organism evidence="2 3">
    <name type="scientific">Pseudaeromonas paramecii</name>
    <dbReference type="NCBI Taxonomy" id="2138166"/>
    <lineage>
        <taxon>Bacteria</taxon>
        <taxon>Pseudomonadati</taxon>
        <taxon>Pseudomonadota</taxon>
        <taxon>Gammaproteobacteria</taxon>
        <taxon>Aeromonadales</taxon>
        <taxon>Aeromonadaceae</taxon>
        <taxon>Pseudaeromonas</taxon>
    </lineage>
</organism>
<dbReference type="RefSeq" id="WP_345011635.1">
    <property type="nucleotide sequence ID" value="NZ_BAABFC010000010.1"/>
</dbReference>
<evidence type="ECO:0000313" key="3">
    <source>
        <dbReference type="Proteomes" id="UP001501321"/>
    </source>
</evidence>
<dbReference type="Gene3D" id="3.40.190.10">
    <property type="entry name" value="Periplasmic binding protein-like II"/>
    <property type="match status" value="2"/>
</dbReference>
<evidence type="ECO:0000313" key="2">
    <source>
        <dbReference type="EMBL" id="GAA4497842.1"/>
    </source>
</evidence>
<comment type="similarity">
    <text evidence="1">Belongs to the bacterial solute-binding protein 3 family.</text>
</comment>
<accession>A0ABP8Q5D4</accession>
<reference evidence="3" key="1">
    <citation type="journal article" date="2019" name="Int. J. Syst. Evol. Microbiol.">
        <title>The Global Catalogue of Microorganisms (GCM) 10K type strain sequencing project: providing services to taxonomists for standard genome sequencing and annotation.</title>
        <authorList>
            <consortium name="The Broad Institute Genomics Platform"/>
            <consortium name="The Broad Institute Genome Sequencing Center for Infectious Disease"/>
            <person name="Wu L."/>
            <person name="Ma J."/>
        </authorList>
    </citation>
    <scope>NUCLEOTIDE SEQUENCE [LARGE SCALE GENOMIC DNA]</scope>
    <source>
        <strain evidence="3">JCM 32226</strain>
    </source>
</reference>
<evidence type="ECO:0000256" key="1">
    <source>
        <dbReference type="ARBA" id="ARBA00010333"/>
    </source>
</evidence>
<proteinExistence type="inferred from homology"/>
<dbReference type="Proteomes" id="UP001501321">
    <property type="component" value="Unassembled WGS sequence"/>
</dbReference>
<sequence>MGAFWYTNGWLSLLCLLALWLGSGEAWAQARPVVRLGYADHPFEPYLLGEGSQPGKPPGSLVSRVRRSATQLGVELQLVREPIPRLLVSLERGTLDGIFPFSYTPERIVIGAYPLDKQGELLSSQHLMRLGYYLYGAHDLSLPANADSWAQLAPFRLGAVKDTAVGELLAQRGLSVTLTRTPERSLEMLLRGRLDLFVGPRYSTELVLARLDPAKRIRRFGQPLLARDYYLVFRQDFYRQQPELCQLWWQLLATPEADQ</sequence>
<dbReference type="SUPFAM" id="SSF53850">
    <property type="entry name" value="Periplasmic binding protein-like II"/>
    <property type="match status" value="1"/>
</dbReference>
<evidence type="ECO:0008006" key="4">
    <source>
        <dbReference type="Google" id="ProtNLM"/>
    </source>
</evidence>
<protein>
    <recommendedName>
        <fullName evidence="4">Solute-binding protein family 3/N-terminal domain-containing protein</fullName>
    </recommendedName>
</protein>
<name>A0ABP8Q5D4_9GAMM</name>
<dbReference type="EMBL" id="BAABFC010000010">
    <property type="protein sequence ID" value="GAA4497842.1"/>
    <property type="molecule type" value="Genomic_DNA"/>
</dbReference>
<gene>
    <name evidence="2" type="ORF">GCM10023095_15060</name>
</gene>
<keyword evidence="3" id="KW-1185">Reference proteome</keyword>
<dbReference type="PANTHER" id="PTHR35936">
    <property type="entry name" value="MEMBRANE-BOUND LYTIC MUREIN TRANSGLYCOSYLASE F"/>
    <property type="match status" value="1"/>
</dbReference>